<gene>
    <name evidence="1" type="ORF">SAMN04489812_1772</name>
</gene>
<name>A0A1H1RUH0_9ACTN</name>
<proteinExistence type="predicted"/>
<accession>A0A1H1RUH0</accession>
<keyword evidence="2" id="KW-1185">Reference proteome</keyword>
<organism evidence="1 2">
    <name type="scientific">Microlunatus soli</name>
    <dbReference type="NCBI Taxonomy" id="630515"/>
    <lineage>
        <taxon>Bacteria</taxon>
        <taxon>Bacillati</taxon>
        <taxon>Actinomycetota</taxon>
        <taxon>Actinomycetes</taxon>
        <taxon>Propionibacteriales</taxon>
        <taxon>Propionibacteriaceae</taxon>
        <taxon>Microlunatus</taxon>
    </lineage>
</organism>
<dbReference type="AlphaFoldDB" id="A0A1H1RUH0"/>
<reference evidence="1 2" key="1">
    <citation type="submission" date="2016-10" db="EMBL/GenBank/DDBJ databases">
        <authorList>
            <person name="de Groot N.N."/>
        </authorList>
    </citation>
    <scope>NUCLEOTIDE SEQUENCE [LARGE SCALE GENOMIC DNA]</scope>
    <source>
        <strain evidence="1 2">DSM 21800</strain>
    </source>
</reference>
<protein>
    <submittedName>
        <fullName evidence="1">Uncharacterized protein</fullName>
    </submittedName>
</protein>
<sequence>MEPAGDGLIGSIPAGCTDGSLPMMYFFELAFGDGSPTIFPCLEADPSDPQEVSATGHAVALFSEMPARR</sequence>
<dbReference type="EMBL" id="LT629772">
    <property type="protein sequence ID" value="SDS39325.1"/>
    <property type="molecule type" value="Genomic_DNA"/>
</dbReference>
<dbReference type="Proteomes" id="UP000199103">
    <property type="component" value="Chromosome I"/>
</dbReference>
<evidence type="ECO:0000313" key="1">
    <source>
        <dbReference type="EMBL" id="SDS39325.1"/>
    </source>
</evidence>
<evidence type="ECO:0000313" key="2">
    <source>
        <dbReference type="Proteomes" id="UP000199103"/>
    </source>
</evidence>